<feature type="compositionally biased region" description="Polar residues" evidence="1">
    <location>
        <begin position="119"/>
        <end position="132"/>
    </location>
</feature>
<comment type="caution">
    <text evidence="3">The sequence shown here is derived from an EMBL/GenBank/DDBJ whole genome shotgun (WGS) entry which is preliminary data.</text>
</comment>
<dbReference type="GO" id="GO:0003824">
    <property type="term" value="F:catalytic activity"/>
    <property type="evidence" value="ECO:0007669"/>
    <property type="project" value="InterPro"/>
</dbReference>
<dbReference type="AlphaFoldDB" id="A0A4Y2FYZ6"/>
<organism evidence="3 4">
    <name type="scientific">Araneus ventricosus</name>
    <name type="common">Orbweaver spider</name>
    <name type="synonym">Epeira ventricosa</name>
    <dbReference type="NCBI Taxonomy" id="182803"/>
    <lineage>
        <taxon>Eukaryota</taxon>
        <taxon>Metazoa</taxon>
        <taxon>Ecdysozoa</taxon>
        <taxon>Arthropoda</taxon>
        <taxon>Chelicerata</taxon>
        <taxon>Arachnida</taxon>
        <taxon>Araneae</taxon>
        <taxon>Araneomorphae</taxon>
        <taxon>Entelegynae</taxon>
        <taxon>Araneoidea</taxon>
        <taxon>Araneidae</taxon>
        <taxon>Araneus</taxon>
    </lineage>
</organism>
<accession>A0A4Y2FYZ6</accession>
<dbReference type="Pfam" id="PF14529">
    <property type="entry name" value="Exo_endo_phos_2"/>
    <property type="match status" value="1"/>
</dbReference>
<dbReference type="PANTHER" id="PTHR36688:SF2">
    <property type="entry name" value="ENDONUCLEASE_EXONUCLEASE_PHOSPHATASE DOMAIN-CONTAINING PROTEIN"/>
    <property type="match status" value="1"/>
</dbReference>
<dbReference type="Proteomes" id="UP000499080">
    <property type="component" value="Unassembled WGS sequence"/>
</dbReference>
<proteinExistence type="predicted"/>
<dbReference type="InterPro" id="IPR052560">
    <property type="entry name" value="RdDP_mobile_element"/>
</dbReference>
<dbReference type="SUPFAM" id="SSF56219">
    <property type="entry name" value="DNase I-like"/>
    <property type="match status" value="1"/>
</dbReference>
<keyword evidence="4" id="KW-1185">Reference proteome</keyword>
<name>A0A4Y2FYZ6_ARAVE</name>
<dbReference type="PANTHER" id="PTHR36688">
    <property type="entry name" value="ENDO/EXONUCLEASE/PHOSPHATASE DOMAIN-CONTAINING PROTEIN"/>
    <property type="match status" value="1"/>
</dbReference>
<reference evidence="3 4" key="1">
    <citation type="journal article" date="2019" name="Sci. Rep.">
        <title>Orb-weaving spider Araneus ventricosus genome elucidates the spidroin gene catalogue.</title>
        <authorList>
            <person name="Kono N."/>
            <person name="Nakamura H."/>
            <person name="Ohtoshi R."/>
            <person name="Moran D.A.P."/>
            <person name="Shinohara A."/>
            <person name="Yoshida Y."/>
            <person name="Fujiwara M."/>
            <person name="Mori M."/>
            <person name="Tomita M."/>
            <person name="Arakawa K."/>
        </authorList>
    </citation>
    <scope>NUCLEOTIDE SEQUENCE [LARGE SCALE GENOMIC DNA]</scope>
</reference>
<protein>
    <recommendedName>
        <fullName evidence="2">Endonuclease/exonuclease/phosphatase domain-containing protein</fullName>
    </recommendedName>
</protein>
<feature type="region of interest" description="Disordered" evidence="1">
    <location>
        <begin position="103"/>
        <end position="195"/>
    </location>
</feature>
<feature type="compositionally biased region" description="Polar residues" evidence="1">
    <location>
        <begin position="157"/>
        <end position="178"/>
    </location>
</feature>
<sequence>CFKCQRFGHTVQACRGIQSCARCSLPGHDSQTCSETPCCINCKSDHPAYSKTCPRWKIEKEIQTVKIKQNLSFKEARKIVMDRTPRAGVSYSAVAKGLMVSSSTQTSSEAQSHEKIKIPTSSPTKPISQNGKNMDKTRDNNRRDQTSPSKLNKEQKTTSVSHIEPSTTVNSINPSSRIPTPKTDKKEKPKKAQNTFKETKAMKKARLQLHKKNLEDKLKDSIKKTKDYTLGSRASGGVSLLVSRVFPYRQINLNSPIQAVAVQLHVVSPLTICCIYLPPNDDISQQDLDDLIKQLPQPFILMGDFNGHNPIWGSVDFNIKGQQVEALLEDHCLCLLNDDSFTFFHIPSRTFHTLDLAICSPSLAIKWDFSVADDLHNSDHFPIILSYSSDDVTYPQRPKRYIFNKADWTLFSQMALISKQLVEKESIDDVVYEITDILMTAADAAIPKTSGKIPKNWKPWWNEECGIAEKRQAKAWNRFRRYPTTDNFIAFKQEKANARRIRRRSQRNSWMSFVNSINSRISPKLLWDKIRKISGYSKNSLYISVLNLNGQVITEIKKIANALGETFATVSSETSYPPEFITYKTTEEGKALNFTTSSNEEYNSDFNLTELNRAIDKSRPTSPGPDDIHLNMITHLSESSLINILRLFNRIWREHKFPISWRRALIIPIAKPGKDPQDPTNYRPIALTSCLCKILERMVNARLVYILETNRWLSPFQSGFRRGRSTLDNILRPLLI</sequence>
<feature type="domain" description="Endonuclease/exonuclease/phosphatase" evidence="2">
    <location>
        <begin position="271"/>
        <end position="384"/>
    </location>
</feature>
<dbReference type="InterPro" id="IPR036691">
    <property type="entry name" value="Endo/exonu/phosph_ase_sf"/>
</dbReference>
<gene>
    <name evidence="3" type="ORF">AVEN_147554_1</name>
</gene>
<feature type="non-terminal residue" evidence="3">
    <location>
        <position position="1"/>
    </location>
</feature>
<feature type="compositionally biased region" description="Basic and acidic residues" evidence="1">
    <location>
        <begin position="133"/>
        <end position="156"/>
    </location>
</feature>
<evidence type="ECO:0000313" key="3">
    <source>
        <dbReference type="EMBL" id="GBM46237.1"/>
    </source>
</evidence>
<evidence type="ECO:0000256" key="1">
    <source>
        <dbReference type="SAM" id="MobiDB-lite"/>
    </source>
</evidence>
<dbReference type="Gene3D" id="3.60.10.10">
    <property type="entry name" value="Endonuclease/exonuclease/phosphatase"/>
    <property type="match status" value="1"/>
</dbReference>
<dbReference type="EMBL" id="BGPR01097628">
    <property type="protein sequence ID" value="GBM46237.1"/>
    <property type="molecule type" value="Genomic_DNA"/>
</dbReference>
<dbReference type="OrthoDB" id="6472886at2759"/>
<evidence type="ECO:0000259" key="2">
    <source>
        <dbReference type="Pfam" id="PF14529"/>
    </source>
</evidence>
<evidence type="ECO:0000313" key="4">
    <source>
        <dbReference type="Proteomes" id="UP000499080"/>
    </source>
</evidence>
<dbReference type="InterPro" id="IPR005135">
    <property type="entry name" value="Endo/exonuclease/phosphatase"/>
</dbReference>